<dbReference type="Gene3D" id="3.40.30.10">
    <property type="entry name" value="Glutaredoxin"/>
    <property type="match status" value="1"/>
</dbReference>
<dbReference type="InterPro" id="IPR013766">
    <property type="entry name" value="Thioredoxin_domain"/>
</dbReference>
<keyword evidence="4" id="KW-0676">Redox-active center</keyword>
<dbReference type="Pfam" id="PF01323">
    <property type="entry name" value="DSBA"/>
    <property type="match status" value="1"/>
</dbReference>
<gene>
    <name evidence="6" type="ORF">KD146_05760</name>
</gene>
<accession>A0A942IDF7</accession>
<keyword evidence="3" id="KW-1015">Disulfide bond</keyword>
<dbReference type="AlphaFoldDB" id="A0A942IDF7"/>
<dbReference type="PANTHER" id="PTHR13887:SF14">
    <property type="entry name" value="DISULFIDE BOND FORMATION PROTEIN D"/>
    <property type="match status" value="1"/>
</dbReference>
<evidence type="ECO:0000256" key="2">
    <source>
        <dbReference type="ARBA" id="ARBA00023002"/>
    </source>
</evidence>
<sequence length="290" mass="30851">MSRVTIALVALAGILAGALGYATIIQPAPQTDSVAVQAMIDDAITAYDAQRSATMAAAPAQEVATLDADIINPMIESFLMSDPKILQRVSVALDSTLRAEERSQATAAIATMQEAIFNDPGQVVVGNPDGDVTLVEFFDYNCGYCRSALPDLATLLAEDPNLRVIFKEFPILSNESIDAARIAVLVGDSDVDYWSFHEALFTSRGKVDKDVALAAAADLGLSPVSLELDMGTDSVSRTIQTSYEIAKALNITGTPTYIIGNEVIPGAIGVDELRQRIANMRECGETQCDS</sequence>
<evidence type="ECO:0000313" key="7">
    <source>
        <dbReference type="Proteomes" id="UP000678281"/>
    </source>
</evidence>
<dbReference type="SUPFAM" id="SSF52833">
    <property type="entry name" value="Thioredoxin-like"/>
    <property type="match status" value="1"/>
</dbReference>
<evidence type="ECO:0000313" key="6">
    <source>
        <dbReference type="EMBL" id="MBS3848200.1"/>
    </source>
</evidence>
<organism evidence="6 7">
    <name type="scientific">Devosia litorisediminis</name>
    <dbReference type="NCBI Taxonomy" id="2829817"/>
    <lineage>
        <taxon>Bacteria</taxon>
        <taxon>Pseudomonadati</taxon>
        <taxon>Pseudomonadota</taxon>
        <taxon>Alphaproteobacteria</taxon>
        <taxon>Hyphomicrobiales</taxon>
        <taxon>Devosiaceae</taxon>
        <taxon>Devosia</taxon>
    </lineage>
</organism>
<proteinExistence type="predicted"/>
<dbReference type="Proteomes" id="UP000678281">
    <property type="component" value="Unassembled WGS sequence"/>
</dbReference>
<evidence type="ECO:0000259" key="5">
    <source>
        <dbReference type="PROSITE" id="PS51352"/>
    </source>
</evidence>
<keyword evidence="1" id="KW-0732">Signal</keyword>
<evidence type="ECO:0000256" key="1">
    <source>
        <dbReference type="ARBA" id="ARBA00022729"/>
    </source>
</evidence>
<keyword evidence="2" id="KW-0560">Oxidoreductase</keyword>
<dbReference type="GO" id="GO:0016491">
    <property type="term" value="F:oxidoreductase activity"/>
    <property type="evidence" value="ECO:0007669"/>
    <property type="project" value="UniProtKB-KW"/>
</dbReference>
<name>A0A942IDF7_9HYPH</name>
<dbReference type="PROSITE" id="PS51352">
    <property type="entry name" value="THIOREDOXIN_2"/>
    <property type="match status" value="1"/>
</dbReference>
<feature type="domain" description="Thioredoxin" evidence="5">
    <location>
        <begin position="52"/>
        <end position="282"/>
    </location>
</feature>
<protein>
    <submittedName>
        <fullName evidence="6">DsbA family protein</fullName>
    </submittedName>
</protein>
<dbReference type="EMBL" id="JAGXTP010000001">
    <property type="protein sequence ID" value="MBS3848200.1"/>
    <property type="molecule type" value="Genomic_DNA"/>
</dbReference>
<comment type="caution">
    <text evidence="6">The sequence shown here is derived from an EMBL/GenBank/DDBJ whole genome shotgun (WGS) entry which is preliminary data.</text>
</comment>
<dbReference type="InterPro" id="IPR036249">
    <property type="entry name" value="Thioredoxin-like_sf"/>
</dbReference>
<dbReference type="InterPro" id="IPR001853">
    <property type="entry name" value="DSBA-like_thioredoxin_dom"/>
</dbReference>
<keyword evidence="7" id="KW-1185">Reference proteome</keyword>
<dbReference type="CDD" id="cd03023">
    <property type="entry name" value="DsbA_Com1_like"/>
    <property type="match status" value="1"/>
</dbReference>
<reference evidence="6" key="1">
    <citation type="submission" date="2021-04" db="EMBL/GenBank/DDBJ databases">
        <title>Devosia litorisediminis sp. nov., isolated from a sand dune.</title>
        <authorList>
            <person name="Park S."/>
            <person name="Yoon J.-H."/>
        </authorList>
    </citation>
    <scope>NUCLEOTIDE SEQUENCE</scope>
    <source>
        <strain evidence="6">BSSL-BM10</strain>
    </source>
</reference>
<dbReference type="RefSeq" id="WP_212657764.1">
    <property type="nucleotide sequence ID" value="NZ_JAGXTP010000001.1"/>
</dbReference>
<evidence type="ECO:0000256" key="3">
    <source>
        <dbReference type="ARBA" id="ARBA00023157"/>
    </source>
</evidence>
<dbReference type="PANTHER" id="PTHR13887">
    <property type="entry name" value="GLUTATHIONE S-TRANSFERASE KAPPA"/>
    <property type="match status" value="1"/>
</dbReference>
<evidence type="ECO:0000256" key="4">
    <source>
        <dbReference type="ARBA" id="ARBA00023284"/>
    </source>
</evidence>